<evidence type="ECO:0000313" key="11">
    <source>
        <dbReference type="EMBL" id="ADH98934.1"/>
    </source>
</evidence>
<comment type="similarity">
    <text evidence="2 9">Belongs to the uroporphyrinogen-III synthase family.</text>
</comment>
<dbReference type="GO" id="GO:0004852">
    <property type="term" value="F:uroporphyrinogen-III synthase activity"/>
    <property type="evidence" value="ECO:0007669"/>
    <property type="project" value="UniProtKB-UniRule"/>
</dbReference>
<accession>D6XSZ8</accession>
<organism evidence="11 12">
    <name type="scientific">Bacillus selenitireducens (strain ATCC 700615 / DSM 15326 / MLS10)</name>
    <dbReference type="NCBI Taxonomy" id="439292"/>
    <lineage>
        <taxon>Bacteria</taxon>
        <taxon>Bacillati</taxon>
        <taxon>Bacillota</taxon>
        <taxon>Bacilli</taxon>
        <taxon>Bacillales</taxon>
        <taxon>Bacillaceae</taxon>
        <taxon>Salisediminibacterium</taxon>
    </lineage>
</organism>
<dbReference type="eggNOG" id="COG1587">
    <property type="taxonomic scope" value="Bacteria"/>
</dbReference>
<evidence type="ECO:0000256" key="4">
    <source>
        <dbReference type="ARBA" id="ARBA00023239"/>
    </source>
</evidence>
<evidence type="ECO:0000256" key="5">
    <source>
        <dbReference type="ARBA" id="ARBA00023244"/>
    </source>
</evidence>
<dbReference type="EC" id="4.2.1.75" evidence="3 9"/>
<evidence type="ECO:0000256" key="8">
    <source>
        <dbReference type="ARBA" id="ARBA00048617"/>
    </source>
</evidence>
<dbReference type="STRING" id="439292.Bsel_1422"/>
<protein>
    <recommendedName>
        <fullName evidence="7 9">Uroporphyrinogen-III synthase</fullName>
        <ecNumber evidence="3 9">4.2.1.75</ecNumber>
    </recommendedName>
</protein>
<dbReference type="Proteomes" id="UP000000271">
    <property type="component" value="Chromosome"/>
</dbReference>
<dbReference type="EMBL" id="CP001791">
    <property type="protein sequence ID" value="ADH98934.1"/>
    <property type="molecule type" value="Genomic_DNA"/>
</dbReference>
<dbReference type="PANTHER" id="PTHR38042">
    <property type="entry name" value="UROPORPHYRINOGEN-III SYNTHASE, CHLOROPLASTIC"/>
    <property type="match status" value="1"/>
</dbReference>
<dbReference type="GO" id="GO:0006780">
    <property type="term" value="P:uroporphyrinogen III biosynthetic process"/>
    <property type="evidence" value="ECO:0007669"/>
    <property type="project" value="UniProtKB-UniRule"/>
</dbReference>
<comment type="pathway">
    <text evidence="1 9">Porphyrin-containing compound metabolism; protoporphyrin-IX biosynthesis; coproporphyrinogen-III from 5-aminolevulinate: step 3/4.</text>
</comment>
<dbReference type="SUPFAM" id="SSF69618">
    <property type="entry name" value="HemD-like"/>
    <property type="match status" value="1"/>
</dbReference>
<evidence type="ECO:0000256" key="3">
    <source>
        <dbReference type="ARBA" id="ARBA00013109"/>
    </source>
</evidence>
<keyword evidence="4 9" id="KW-0456">Lyase</keyword>
<dbReference type="Pfam" id="PF02602">
    <property type="entry name" value="HEM4"/>
    <property type="match status" value="1"/>
</dbReference>
<evidence type="ECO:0000259" key="10">
    <source>
        <dbReference type="Pfam" id="PF02602"/>
    </source>
</evidence>
<dbReference type="UniPathway" id="UPA00251">
    <property type="reaction ID" value="UER00320"/>
</dbReference>
<feature type="domain" description="Tetrapyrrole biosynthesis uroporphyrinogen III synthase" evidence="10">
    <location>
        <begin position="21"/>
        <end position="250"/>
    </location>
</feature>
<dbReference type="HOGENOM" id="CLU_011276_9_5_9"/>
<sequence>MNGPLSGKRILNTRAPHQQKALTDRLTAWGADVVELPLIRVERVKGVSVREFREAFEAADVVVFTSRNAVEVTMDLLKEACQTDDYTRCFEGKVIAAVGEKTGDVLMASGLTPSIMPDVFEAGHLARSIVDQTAPGAEIFYPRSEKARKTLPKALTEAGRHVTELVIYTTKSQTIPSDKITELFEGDGLDVITFMSPTAVQSFFQQMDPALVPDDVRFAVIGEVTERALRPYVKEERLIVPERYTLEDMIRAIEEFYKRKDDHK</sequence>
<dbReference type="KEGG" id="bse:Bsel_1422"/>
<comment type="catalytic activity">
    <reaction evidence="8 9">
        <text>hydroxymethylbilane = uroporphyrinogen III + H2O</text>
        <dbReference type="Rhea" id="RHEA:18965"/>
        <dbReference type="ChEBI" id="CHEBI:15377"/>
        <dbReference type="ChEBI" id="CHEBI:57308"/>
        <dbReference type="ChEBI" id="CHEBI:57845"/>
        <dbReference type="EC" id="4.2.1.75"/>
    </reaction>
</comment>
<dbReference type="OrthoDB" id="9815856at2"/>
<dbReference type="CDD" id="cd06578">
    <property type="entry name" value="HemD"/>
    <property type="match status" value="1"/>
</dbReference>
<comment type="function">
    <text evidence="6 9">Catalyzes cyclization of the linear tetrapyrrole, hydroxymethylbilane, to the macrocyclic uroporphyrinogen III.</text>
</comment>
<dbReference type="AlphaFoldDB" id="D6XSZ8"/>
<evidence type="ECO:0000256" key="1">
    <source>
        <dbReference type="ARBA" id="ARBA00004772"/>
    </source>
</evidence>
<reference evidence="11" key="1">
    <citation type="submission" date="2009-10" db="EMBL/GenBank/DDBJ databases">
        <title>Complete sequence of Bacillus selenitireducens MLS10.</title>
        <authorList>
            <consortium name="US DOE Joint Genome Institute"/>
            <person name="Lucas S."/>
            <person name="Copeland A."/>
            <person name="Lapidus A."/>
            <person name="Glavina del Rio T."/>
            <person name="Dalin E."/>
            <person name="Tice H."/>
            <person name="Bruce D."/>
            <person name="Goodwin L."/>
            <person name="Pitluck S."/>
            <person name="Sims D."/>
            <person name="Brettin T."/>
            <person name="Detter J.C."/>
            <person name="Han C."/>
            <person name="Larimer F."/>
            <person name="Land M."/>
            <person name="Hauser L."/>
            <person name="Kyrpides N."/>
            <person name="Ovchinnikova G."/>
            <person name="Stolz J."/>
        </authorList>
    </citation>
    <scope>NUCLEOTIDE SEQUENCE [LARGE SCALE GENOMIC DNA]</scope>
    <source>
        <strain evidence="11">MLS10</strain>
    </source>
</reference>
<evidence type="ECO:0000256" key="9">
    <source>
        <dbReference type="RuleBase" id="RU366031"/>
    </source>
</evidence>
<name>D6XSZ8_BACIE</name>
<evidence type="ECO:0000256" key="7">
    <source>
        <dbReference type="ARBA" id="ARBA00040167"/>
    </source>
</evidence>
<dbReference type="Gene3D" id="3.40.50.10090">
    <property type="match status" value="2"/>
</dbReference>
<evidence type="ECO:0000313" key="12">
    <source>
        <dbReference type="Proteomes" id="UP000000271"/>
    </source>
</evidence>
<proteinExistence type="inferred from homology"/>
<dbReference type="RefSeq" id="WP_013172358.1">
    <property type="nucleotide sequence ID" value="NC_014219.1"/>
</dbReference>
<keyword evidence="5 9" id="KW-0627">Porphyrin biosynthesis</keyword>
<dbReference type="InterPro" id="IPR036108">
    <property type="entry name" value="4pyrrol_syn_uPrphyn_synt_sf"/>
</dbReference>
<dbReference type="InterPro" id="IPR003754">
    <property type="entry name" value="4pyrrol_synth_uPrphyn_synth"/>
</dbReference>
<gene>
    <name evidence="11" type="ordered locus">Bsel_1422</name>
</gene>
<evidence type="ECO:0000256" key="2">
    <source>
        <dbReference type="ARBA" id="ARBA00008133"/>
    </source>
</evidence>
<dbReference type="InterPro" id="IPR039793">
    <property type="entry name" value="UROS/Hem4"/>
</dbReference>
<dbReference type="PANTHER" id="PTHR38042:SF1">
    <property type="entry name" value="UROPORPHYRINOGEN-III SYNTHASE, CHLOROPLASTIC"/>
    <property type="match status" value="1"/>
</dbReference>
<dbReference type="GO" id="GO:0006782">
    <property type="term" value="P:protoporphyrinogen IX biosynthetic process"/>
    <property type="evidence" value="ECO:0007669"/>
    <property type="project" value="UniProtKB-UniRule"/>
</dbReference>
<evidence type="ECO:0000256" key="6">
    <source>
        <dbReference type="ARBA" id="ARBA00037589"/>
    </source>
</evidence>
<keyword evidence="12" id="KW-1185">Reference proteome</keyword>